<keyword evidence="5 7" id="KW-0472">Membrane</keyword>
<evidence type="ECO:0000256" key="3">
    <source>
        <dbReference type="ARBA" id="ARBA00022692"/>
    </source>
</evidence>
<keyword evidence="4 7" id="KW-1133">Transmembrane helix</keyword>
<dbReference type="GO" id="GO:0022857">
    <property type="term" value="F:transmembrane transporter activity"/>
    <property type="evidence" value="ECO:0007669"/>
    <property type="project" value="TreeGrafter"/>
</dbReference>
<dbReference type="EMBL" id="JAAKZY010000042">
    <property type="protein sequence ID" value="NGO09005.1"/>
    <property type="molecule type" value="Genomic_DNA"/>
</dbReference>
<evidence type="ECO:0000256" key="4">
    <source>
        <dbReference type="ARBA" id="ARBA00022989"/>
    </source>
</evidence>
<protein>
    <submittedName>
        <fullName evidence="8">MFS transporter</fullName>
    </submittedName>
</protein>
<evidence type="ECO:0000256" key="6">
    <source>
        <dbReference type="SAM" id="MobiDB-lite"/>
    </source>
</evidence>
<dbReference type="Proteomes" id="UP000472335">
    <property type="component" value="Unassembled WGS sequence"/>
</dbReference>
<feature type="transmembrane region" description="Helical" evidence="7">
    <location>
        <begin position="133"/>
        <end position="152"/>
    </location>
</feature>
<sequence length="173" mass="17339">MDRRSEPGHRAARSGGSRSRPGHADDPVDHHPVTEAIVAALPPAKQGVASALSDLTRELGGVLGIAVMGSVFNTTYRSDAGDAAVGGLPDEAADAARDSLAGALQVASELGGRLGAQLADAAREAFNSGMINALLGGIAVVVLGASAAVALLPRRARPRPDASEVKDPPATSP</sequence>
<dbReference type="GO" id="GO:0005886">
    <property type="term" value="C:plasma membrane"/>
    <property type="evidence" value="ECO:0007669"/>
    <property type="project" value="UniProtKB-SubCell"/>
</dbReference>
<comment type="subcellular location">
    <subcellularLocation>
        <location evidence="1">Cell inner membrane</location>
        <topology evidence="1">Multi-pass membrane protein</topology>
    </subcellularLocation>
</comment>
<comment type="caution">
    <text evidence="8">The sequence shown here is derived from an EMBL/GenBank/DDBJ whole genome shotgun (WGS) entry which is preliminary data.</text>
</comment>
<proteinExistence type="predicted"/>
<evidence type="ECO:0000256" key="2">
    <source>
        <dbReference type="ARBA" id="ARBA00022448"/>
    </source>
</evidence>
<dbReference type="PANTHER" id="PTHR23501">
    <property type="entry name" value="MAJOR FACILITATOR SUPERFAMILY"/>
    <property type="match status" value="1"/>
</dbReference>
<accession>A0A6G4V509</accession>
<name>A0A6G4V509_9ACTN</name>
<reference evidence="8 9" key="1">
    <citation type="submission" date="2020-02" db="EMBL/GenBank/DDBJ databases">
        <title>Whole-genome analyses of novel actinobacteria.</title>
        <authorList>
            <person name="Sahin N."/>
            <person name="Gencbay T."/>
        </authorList>
    </citation>
    <scope>NUCLEOTIDE SEQUENCE [LARGE SCALE GENOMIC DNA]</scope>
    <source>
        <strain evidence="8 9">HC44</strain>
    </source>
</reference>
<evidence type="ECO:0000256" key="1">
    <source>
        <dbReference type="ARBA" id="ARBA00004429"/>
    </source>
</evidence>
<organism evidence="8 9">
    <name type="scientific">Streptomyces scabichelini</name>
    <dbReference type="NCBI Taxonomy" id="2711217"/>
    <lineage>
        <taxon>Bacteria</taxon>
        <taxon>Bacillati</taxon>
        <taxon>Actinomycetota</taxon>
        <taxon>Actinomycetes</taxon>
        <taxon>Kitasatosporales</taxon>
        <taxon>Streptomycetaceae</taxon>
        <taxon>Streptomyces</taxon>
    </lineage>
</organism>
<keyword evidence="9" id="KW-1185">Reference proteome</keyword>
<evidence type="ECO:0000313" key="9">
    <source>
        <dbReference type="Proteomes" id="UP000472335"/>
    </source>
</evidence>
<gene>
    <name evidence="8" type="ORF">G5C60_15695</name>
</gene>
<feature type="region of interest" description="Disordered" evidence="6">
    <location>
        <begin position="1"/>
        <end position="30"/>
    </location>
</feature>
<keyword evidence="3 7" id="KW-0812">Transmembrane</keyword>
<dbReference type="PANTHER" id="PTHR23501:SF191">
    <property type="entry name" value="VACUOLAR BASIC AMINO ACID TRANSPORTER 4"/>
    <property type="match status" value="1"/>
</dbReference>
<keyword evidence="2" id="KW-0813">Transport</keyword>
<evidence type="ECO:0000256" key="5">
    <source>
        <dbReference type="ARBA" id="ARBA00023136"/>
    </source>
</evidence>
<evidence type="ECO:0000256" key="7">
    <source>
        <dbReference type="SAM" id="Phobius"/>
    </source>
</evidence>
<dbReference type="AlphaFoldDB" id="A0A6G4V509"/>
<evidence type="ECO:0000313" key="8">
    <source>
        <dbReference type="EMBL" id="NGO09005.1"/>
    </source>
</evidence>